<dbReference type="InterPro" id="IPR003749">
    <property type="entry name" value="ThiS/MoaD-like"/>
</dbReference>
<dbReference type="Gene3D" id="3.10.20.30">
    <property type="match status" value="1"/>
</dbReference>
<accession>A0A1Q4KG43</accession>
<comment type="caution">
    <text evidence="2">The sequence shown here is derived from an EMBL/GenBank/DDBJ whole genome shotgun (WGS) entry which is preliminary data.</text>
</comment>
<dbReference type="InterPro" id="IPR012675">
    <property type="entry name" value="Beta-grasp_dom_sf"/>
</dbReference>
<evidence type="ECO:0000313" key="3">
    <source>
        <dbReference type="Proteomes" id="UP000185990"/>
    </source>
</evidence>
<protein>
    <submittedName>
        <fullName evidence="2">Thiamine S protein</fullName>
    </submittedName>
</protein>
<dbReference type="CDD" id="cd17040">
    <property type="entry name" value="Ubl_MoaD_like"/>
    <property type="match status" value="1"/>
</dbReference>
<dbReference type="KEGG" id="ppsy:AOC04_03495"/>
<dbReference type="InterPro" id="IPR016155">
    <property type="entry name" value="Mopterin_synth/thiamin_S_b"/>
</dbReference>
<evidence type="ECO:0000313" key="4">
    <source>
        <dbReference type="Proteomes" id="UP000186677"/>
    </source>
</evidence>
<reference evidence="2 3" key="1">
    <citation type="submission" date="2016-11" db="EMBL/GenBank/DDBJ databases">
        <title>Draft genome of Pseudomonas versuta A4R1.12.</title>
        <authorList>
            <person name="See-Too W.-S."/>
        </authorList>
    </citation>
    <scope>NUCLEOTIDE SEQUENCE [LARGE SCALE GENOMIC DNA]</scope>
    <source>
        <strain evidence="2 3">A4R1.12</strain>
    </source>
</reference>
<dbReference type="Pfam" id="PF02597">
    <property type="entry name" value="ThiS"/>
    <property type="match status" value="1"/>
</dbReference>
<organism evidence="2 3">
    <name type="scientific">Pseudomonas versuta</name>
    <dbReference type="NCBI Taxonomy" id="1788301"/>
    <lineage>
        <taxon>Bacteria</taxon>
        <taxon>Pseudomonadati</taxon>
        <taxon>Pseudomonadota</taxon>
        <taxon>Gammaproteobacteria</taxon>
        <taxon>Pseudomonadales</taxon>
        <taxon>Pseudomonadaceae</taxon>
        <taxon>Pseudomonas</taxon>
    </lineage>
</organism>
<dbReference type="AlphaFoldDB" id="A0A0M5LVC4"/>
<proteinExistence type="predicted"/>
<sequence length="91" mass="9915">MNVKLSGNLARFVNYKKELVLATAGLNTVHDALLKLVETYPALKDIVFDKAGRVKNGYLISLNGRRVDPNTHVEKIAESDCIDVFTAIAGG</sequence>
<dbReference type="SUPFAM" id="SSF54285">
    <property type="entry name" value="MoaD/ThiS"/>
    <property type="match status" value="1"/>
</dbReference>
<gene>
    <name evidence="1" type="ORF">BOH73_13510</name>
    <name evidence="2" type="ORF">BOH74_04330</name>
</gene>
<dbReference type="RefSeq" id="WP_060691173.1">
    <property type="nucleotide sequence ID" value="NZ_CP012676.1"/>
</dbReference>
<name>A0A0M5LVC4_9PSED</name>
<reference evidence="1 4" key="2">
    <citation type="submission" date="2016-11" db="EMBL/GenBank/DDBJ databases">
        <title>Draft genome of Pseudomonas versuta A4R1.5.</title>
        <authorList>
            <person name="See-Too W.-S."/>
        </authorList>
    </citation>
    <scope>NUCLEOTIDE SEQUENCE [LARGE SCALE GENOMIC DNA]</scope>
    <source>
        <strain evidence="1 4">A4R1.5</strain>
    </source>
</reference>
<evidence type="ECO:0000313" key="2">
    <source>
        <dbReference type="EMBL" id="OKA27587.1"/>
    </source>
</evidence>
<keyword evidence="4" id="KW-1185">Reference proteome</keyword>
<dbReference type="Proteomes" id="UP000185990">
    <property type="component" value="Unassembled WGS sequence"/>
</dbReference>
<dbReference type="Proteomes" id="UP000186677">
    <property type="component" value="Unassembled WGS sequence"/>
</dbReference>
<dbReference type="OrthoDB" id="6961904at2"/>
<evidence type="ECO:0000313" key="1">
    <source>
        <dbReference type="EMBL" id="OKA20051.1"/>
    </source>
</evidence>
<accession>A0A0M5LVC4</accession>
<dbReference type="EMBL" id="MPJD01000009">
    <property type="protein sequence ID" value="OKA27587.1"/>
    <property type="molecule type" value="Genomic_DNA"/>
</dbReference>
<dbReference type="EMBL" id="MPJC01000008">
    <property type="protein sequence ID" value="OKA20051.1"/>
    <property type="molecule type" value="Genomic_DNA"/>
</dbReference>